<keyword evidence="2" id="KW-1227">Viral tail protein</keyword>
<dbReference type="InterPro" id="IPR036388">
    <property type="entry name" value="WH-like_DNA-bd_sf"/>
</dbReference>
<proteinExistence type="predicted"/>
<dbReference type="GO" id="GO:0098015">
    <property type="term" value="C:virus tail"/>
    <property type="evidence" value="ECO:0007669"/>
    <property type="project" value="UniProtKB-KW"/>
</dbReference>
<feature type="domain" description="Peptidase S74" evidence="3">
    <location>
        <begin position="810"/>
        <end position="913"/>
    </location>
</feature>
<dbReference type="EMBL" id="BK014770">
    <property type="protein sequence ID" value="DAD75016.1"/>
    <property type="molecule type" value="Genomic_DNA"/>
</dbReference>
<reference evidence="4" key="1">
    <citation type="journal article" date="2021" name="Proc. Natl. Acad. Sci. U.S.A.">
        <title>A Catalog of Tens of Thousands of Viruses from Human Metagenomes Reveals Hidden Associations with Chronic Diseases.</title>
        <authorList>
            <person name="Tisza M.J."/>
            <person name="Buck C.B."/>
        </authorList>
    </citation>
    <scope>NUCLEOTIDE SEQUENCE</scope>
    <source>
        <strain evidence="4">Ct9Y44</strain>
    </source>
</reference>
<organism evidence="4">
    <name type="scientific">Siphoviridae sp. ct9Y44</name>
    <dbReference type="NCBI Taxonomy" id="2826176"/>
    <lineage>
        <taxon>Viruses</taxon>
        <taxon>Duplodnaviria</taxon>
        <taxon>Heunggongvirae</taxon>
        <taxon>Uroviricota</taxon>
        <taxon>Caudoviricetes</taxon>
    </lineage>
</organism>
<sequence>MIYVSSEFKEQMELRTDFKEQAEVTFLDGTKLSLTENDFTVSNNSMTDGAGSSGLPLGAAIQRQIQIELMNDDDHLEKYDFVGATIRLYLTFWLPKTKEQKERIEKIEYGYFTVTKPETYGQTVIVTAVDDMYRSDKAFYSDLIFPARASELFIEMCEHCGIQPGSTVFRNYDFVITEKPTGDNLTFRSVFGYLAMLAAGNARISRQGTLEILSYNFSVFDQEGAQIQNLRNFSSLKFGTEDVVITGIRMKVKGKTSEEDQTFLCGQEGYLLEVENPLATGQEQKLVDSIGERLIGVHLRDFSGDHVAYPLAEFMDPVYIEDRRGRKYPSVITDIDFTFCGITTLKNSAISAIRNGSKFASGASKTYEETRKLITEEREARDTAIENLAKKLESSSGLFCTKEEQPDGSIIYYMHDKATLADSMIVWKLTAEAIGISTDGGKTYPTGLDATGTAILDKIYTIGLDATHIIAGILDANIVKIKNLHLKDISDTKGVTLDATLDGISSEVSKKVGDAEIISKINQSAEEVSINADKIRFEGSTSFSSAIKSDSTVSGLSKSLTEATKSVSTLKQTADNISSEVSKKVGNNEIISKINQSAEEVSINADKINFTGSATFTNAVNANSTVSTASKNASSALSTANSASKTASEAAKAASNASSTATNLSKGLSDGTTQIDGDCIKTGTVSFGTESYINKNGQFRVGPMYSSGGIQDSRGYYGDQDVCFDKAIMINYGLEIYGNNDSAEGISYIDFHSGSDVTTGDSLYDYTGRLQNYLAPNGNSAFTFSGSKTVTGTTVGTCTVAVNGTLVHSSDRRLKEKIVPLKEEKAIDFLMALEPVSYKYSADAEQNIHHGFIYQDAKKVVEDQSLGKLAFLQEYRGMDKEIYGALGYEELIADLIKVVQCHEQILQNLLKERDNT</sequence>
<evidence type="ECO:0000256" key="2">
    <source>
        <dbReference type="ARBA" id="ARBA00022732"/>
    </source>
</evidence>
<name>A0A8S5LYR2_9CAUD</name>
<dbReference type="PROSITE" id="PS51688">
    <property type="entry name" value="ICA"/>
    <property type="match status" value="1"/>
</dbReference>
<accession>A0A8S5LYR2</accession>
<dbReference type="InterPro" id="IPR030392">
    <property type="entry name" value="S74_ICA"/>
</dbReference>
<dbReference type="Gene3D" id="1.10.10.10">
    <property type="entry name" value="Winged helix-like DNA-binding domain superfamily/Winged helix DNA-binding domain"/>
    <property type="match status" value="1"/>
</dbReference>
<protein>
    <submittedName>
        <fullName evidence="4">Endosialidase chaperone</fullName>
    </submittedName>
</protein>
<keyword evidence="2" id="KW-0946">Virion</keyword>
<evidence type="ECO:0000256" key="1">
    <source>
        <dbReference type="ARBA" id="ARBA00004328"/>
    </source>
</evidence>
<dbReference type="Pfam" id="PF13884">
    <property type="entry name" value="Peptidase_S74"/>
    <property type="match status" value="1"/>
</dbReference>
<evidence type="ECO:0000313" key="4">
    <source>
        <dbReference type="EMBL" id="DAD75016.1"/>
    </source>
</evidence>
<comment type="subcellular location">
    <subcellularLocation>
        <location evidence="1">Virion</location>
    </subcellularLocation>
</comment>
<evidence type="ECO:0000259" key="3">
    <source>
        <dbReference type="PROSITE" id="PS51688"/>
    </source>
</evidence>